<dbReference type="CDD" id="cd15482">
    <property type="entry name" value="Sialidase_non-viral"/>
    <property type="match status" value="1"/>
</dbReference>
<evidence type="ECO:0000256" key="1">
    <source>
        <dbReference type="ARBA" id="ARBA00000427"/>
    </source>
</evidence>
<comment type="similarity">
    <text evidence="2">Belongs to the glycosyl hydrolase 33 family.</text>
</comment>
<dbReference type="EC" id="3.2.1.18" evidence="3"/>
<dbReference type="InterPro" id="IPR013320">
    <property type="entry name" value="ConA-like_dom_sf"/>
</dbReference>
<dbReference type="GO" id="GO:0016020">
    <property type="term" value="C:membrane"/>
    <property type="evidence" value="ECO:0007669"/>
    <property type="project" value="TreeGrafter"/>
</dbReference>
<dbReference type="GO" id="GO:0006689">
    <property type="term" value="P:ganglioside catabolic process"/>
    <property type="evidence" value="ECO:0007669"/>
    <property type="project" value="TreeGrafter"/>
</dbReference>
<comment type="catalytic activity">
    <reaction evidence="1">
        <text>Hydrolysis of alpha-(2-&gt;3)-, alpha-(2-&gt;6)-, alpha-(2-&gt;8)- glycosidic linkages of terminal sialic acid residues in oligosaccharides, glycoproteins, glycolipids, colominic acid and synthetic substrates.</text>
        <dbReference type="EC" id="3.2.1.18"/>
    </reaction>
</comment>
<dbReference type="InterPro" id="IPR026856">
    <property type="entry name" value="Sialidase_fam"/>
</dbReference>
<dbReference type="PANTHER" id="PTHR10628">
    <property type="entry name" value="SIALIDASE"/>
    <property type="match status" value="1"/>
</dbReference>
<dbReference type="Pfam" id="PF13088">
    <property type="entry name" value="BNR_2"/>
    <property type="match status" value="1"/>
</dbReference>
<evidence type="ECO:0000256" key="2">
    <source>
        <dbReference type="ARBA" id="ARBA00009348"/>
    </source>
</evidence>
<dbReference type="SUPFAM" id="SSF50939">
    <property type="entry name" value="Sialidases"/>
    <property type="match status" value="1"/>
</dbReference>
<protein>
    <recommendedName>
        <fullName evidence="3">exo-alpha-sialidase</fullName>
        <ecNumber evidence="3">3.2.1.18</ecNumber>
    </recommendedName>
</protein>
<dbReference type="PANTHER" id="PTHR10628:SF30">
    <property type="entry name" value="EXO-ALPHA-SIALIDASE"/>
    <property type="match status" value="1"/>
</dbReference>
<evidence type="ECO:0000313" key="5">
    <source>
        <dbReference type="EMBL" id="PGF36207.1"/>
    </source>
</evidence>
<dbReference type="EMBL" id="MVCE01000001">
    <property type="protein sequence ID" value="PGF36207.1"/>
    <property type="molecule type" value="Genomic_DNA"/>
</dbReference>
<dbReference type="GO" id="GO:0004308">
    <property type="term" value="F:exo-alpha-sialidase activity"/>
    <property type="evidence" value="ECO:0007669"/>
    <property type="project" value="UniProtKB-EC"/>
</dbReference>
<reference evidence="5 6" key="1">
    <citation type="submission" date="2017-02" db="EMBL/GenBank/DDBJ databases">
        <title>Prevalence of linear plasmids in Cutibacterium acnes isolates obtained from cancerous prostatic tissue.</title>
        <authorList>
            <person name="Davidsson S."/>
            <person name="Bruggemann H."/>
        </authorList>
    </citation>
    <scope>NUCLEOTIDE SEQUENCE [LARGE SCALE GENOMIC DNA]</scope>
    <source>
        <strain evidence="5 6">11-78</strain>
    </source>
</reference>
<accession>A0AA44QLG8</accession>
<proteinExistence type="inferred from homology"/>
<comment type="caution">
    <text evidence="5">The sequence shown here is derived from an EMBL/GenBank/DDBJ whole genome shotgun (WGS) entry which is preliminary data.</text>
</comment>
<dbReference type="GO" id="GO:0005737">
    <property type="term" value="C:cytoplasm"/>
    <property type="evidence" value="ECO:0007669"/>
    <property type="project" value="TreeGrafter"/>
</dbReference>
<sequence length="771" mass="83668">MTITDTYTEELAIDLTGSALLPARKGMDVQRIDGEDGSLLVEFSATSSGCLFELVGKNGRLSVDVDEDRLLGRIDLNGESRSLDAEDALGMADGTIHSVGLTADETGTHLFADGYETFSATLRVWCQDLGATNIVINPSGVLDVRRFKMWNSALSLQAMAAKAPTATPFVEFAGSELSARDARRIGELAHGALRARTRLRGKGQGGTVLAAQGSAGELSFEIVNGDLLLHVEVDDEPIAHVRAPGKWDDGNWHDLVAISGRGAIDLYVDGFLVAHEPGEAFFADLGKVERVTVGKDLEGARLFGEAQTASIFSSALTDAQVKRLANVAPLRTQALFDTGYLGSKSYRIPSLIRLDSGSFIAGADQRVSIANDSPNDINFVIRRSEDGRRWDEAQIVLEYPGEGALGASVIDSVLFQDHNSGRVFCLIDQFPGGVGQPNAEPGSGFDEQGRQLLFDRDATAYVIDAEGIVTTESGEPTDYTVDETGNVFSAGAPAGNIHLATGVDPHESLLTLRTCNLILIHSDDDGRTWSRPINLNPALKQPWMRFLGTSPGNGIQLEHGTHRGRLLAPVYYNHEEGKTFSCAAVYSDDGGQTWNLGKSPNDERELFGKIVSSRNLNDDRGSTHESALVETPDGVVHSFMRNQHPSGRVAHAASVDGGETWGEVTFVEQLTEIFSQPNAISVRDELGTESVVFANASMMLPFRGCGVLRQSFDGGKTWPHNRVLNPRHHVYQCMTQQDEQTLLVLWEREWQGLFLTEVPLSWLTTSRSTLE</sequence>
<dbReference type="Pfam" id="PF13385">
    <property type="entry name" value="Laminin_G_3"/>
    <property type="match status" value="1"/>
</dbReference>
<organism evidence="5 6">
    <name type="scientific">Cutibacterium acnes</name>
    <name type="common">Propionibacterium acnes</name>
    <dbReference type="NCBI Taxonomy" id="1747"/>
    <lineage>
        <taxon>Bacteria</taxon>
        <taxon>Bacillati</taxon>
        <taxon>Actinomycetota</taxon>
        <taxon>Actinomycetes</taxon>
        <taxon>Propionibacteriales</taxon>
        <taxon>Propionibacteriaceae</taxon>
        <taxon>Cutibacterium</taxon>
    </lineage>
</organism>
<dbReference type="Gene3D" id="2.120.10.10">
    <property type="match status" value="1"/>
</dbReference>
<dbReference type="AlphaFoldDB" id="A0AA44QLG8"/>
<dbReference type="Proteomes" id="UP000226191">
    <property type="component" value="Unassembled WGS sequence"/>
</dbReference>
<dbReference type="GO" id="GO:0009313">
    <property type="term" value="P:oligosaccharide catabolic process"/>
    <property type="evidence" value="ECO:0007669"/>
    <property type="project" value="TreeGrafter"/>
</dbReference>
<dbReference type="InterPro" id="IPR011040">
    <property type="entry name" value="Sialidase"/>
</dbReference>
<dbReference type="SUPFAM" id="SSF49899">
    <property type="entry name" value="Concanavalin A-like lectins/glucanases"/>
    <property type="match status" value="1"/>
</dbReference>
<name>A0AA44QLG8_CUTAC</name>
<gene>
    <name evidence="5" type="ORF">B1B09_00700</name>
</gene>
<feature type="domain" description="Sialidase" evidence="4">
    <location>
        <begin position="477"/>
        <end position="728"/>
    </location>
</feature>
<dbReference type="InterPro" id="IPR036278">
    <property type="entry name" value="Sialidase_sf"/>
</dbReference>
<evidence type="ECO:0000259" key="4">
    <source>
        <dbReference type="Pfam" id="PF13088"/>
    </source>
</evidence>
<dbReference type="Gene3D" id="2.40.220.10">
    <property type="entry name" value="Intramolecular Trans-sialidase, Domain 3"/>
    <property type="match status" value="1"/>
</dbReference>
<dbReference type="RefSeq" id="WP_098827396.1">
    <property type="nucleotide sequence ID" value="NZ_MVCE01000001.1"/>
</dbReference>
<dbReference type="Gene3D" id="2.60.120.200">
    <property type="match status" value="1"/>
</dbReference>
<dbReference type="InterPro" id="IPR023364">
    <property type="entry name" value="Trans_sialidase_dom3"/>
</dbReference>
<evidence type="ECO:0000256" key="3">
    <source>
        <dbReference type="ARBA" id="ARBA00012733"/>
    </source>
</evidence>
<evidence type="ECO:0000313" key="6">
    <source>
        <dbReference type="Proteomes" id="UP000226191"/>
    </source>
</evidence>